<comment type="caution">
    <text evidence="3">The sequence shown here is derived from an EMBL/GenBank/DDBJ whole genome shotgun (WGS) entry which is preliminary data.</text>
</comment>
<dbReference type="Pfam" id="PF20231">
    <property type="entry name" value="DUF6589"/>
    <property type="match status" value="1"/>
</dbReference>
<gene>
    <name evidence="3" type="ORF">PCASD_06518</name>
    <name evidence="2" type="ORF">PCASD_21151</name>
</gene>
<evidence type="ECO:0000313" key="2">
    <source>
        <dbReference type="EMBL" id="PLW13214.1"/>
    </source>
</evidence>
<dbReference type="AlphaFoldDB" id="A0A2N5V1S7"/>
<proteinExistence type="predicted"/>
<name>A0A2N5V1S7_9BASI</name>
<dbReference type="Proteomes" id="UP000235392">
    <property type="component" value="Unassembled WGS sequence"/>
</dbReference>
<dbReference type="InterPro" id="IPR046496">
    <property type="entry name" value="DUF6589"/>
</dbReference>
<organism evidence="3 4">
    <name type="scientific">Puccinia coronata f. sp. avenae</name>
    <dbReference type="NCBI Taxonomy" id="200324"/>
    <lineage>
        <taxon>Eukaryota</taxon>
        <taxon>Fungi</taxon>
        <taxon>Dikarya</taxon>
        <taxon>Basidiomycota</taxon>
        <taxon>Pucciniomycotina</taxon>
        <taxon>Pucciniomycetes</taxon>
        <taxon>Pucciniales</taxon>
        <taxon>Pucciniaceae</taxon>
        <taxon>Puccinia</taxon>
    </lineage>
</organism>
<protein>
    <recommendedName>
        <fullName evidence="1">DUF6589 domain-containing protein</fullName>
    </recommendedName>
</protein>
<evidence type="ECO:0000259" key="1">
    <source>
        <dbReference type="Pfam" id="PF20231"/>
    </source>
</evidence>
<feature type="domain" description="DUF6589" evidence="1">
    <location>
        <begin position="9"/>
        <end position="102"/>
    </location>
</feature>
<sequence length="106" mass="12321">MIMETKDTSNQVLTKEKEEMTNNDIDDLVDKVYKKFMSVNALEEAKEDKDHQLTNLMLQVQDFATVVECDNAMHAVDIEWVLNVWCLWSVMAHSIKGLDKYDIQLP</sequence>
<evidence type="ECO:0000313" key="3">
    <source>
        <dbReference type="EMBL" id="PLW43961.1"/>
    </source>
</evidence>
<accession>A0A2N5V1S7</accession>
<evidence type="ECO:0000313" key="4">
    <source>
        <dbReference type="Proteomes" id="UP000235392"/>
    </source>
</evidence>
<dbReference type="EMBL" id="PGCI01000062">
    <property type="protein sequence ID" value="PLW43961.1"/>
    <property type="molecule type" value="Genomic_DNA"/>
</dbReference>
<reference evidence="3 4" key="1">
    <citation type="submission" date="2017-11" db="EMBL/GenBank/DDBJ databases">
        <title>De novo assembly and phasing of dikaryotic genomes from two isolates of Puccinia coronata f. sp. avenae, the causal agent of oat crown rust.</title>
        <authorList>
            <person name="Miller M.E."/>
            <person name="Zhang Y."/>
            <person name="Omidvar V."/>
            <person name="Sperschneider J."/>
            <person name="Schwessinger B."/>
            <person name="Raley C."/>
            <person name="Palmer J.M."/>
            <person name="Garnica D."/>
            <person name="Upadhyaya N."/>
            <person name="Rathjen J."/>
            <person name="Taylor J.M."/>
            <person name="Park R.F."/>
            <person name="Dodds P.N."/>
            <person name="Hirsch C.D."/>
            <person name="Kianian S.F."/>
            <person name="Figueroa M."/>
        </authorList>
    </citation>
    <scope>NUCLEOTIDE SEQUENCE [LARGE SCALE GENOMIC DNA]</scope>
    <source>
        <strain evidence="3">12SD80</strain>
    </source>
</reference>
<dbReference type="EMBL" id="PGCI01000859">
    <property type="protein sequence ID" value="PLW13214.1"/>
    <property type="molecule type" value="Genomic_DNA"/>
</dbReference>